<comment type="catalytic activity">
    <reaction evidence="1 9">
        <text>D-mannonate = 2-dehydro-3-deoxy-D-gluconate + H2O</text>
        <dbReference type="Rhea" id="RHEA:20097"/>
        <dbReference type="ChEBI" id="CHEBI:15377"/>
        <dbReference type="ChEBI" id="CHEBI:17767"/>
        <dbReference type="ChEBI" id="CHEBI:57990"/>
        <dbReference type="EC" id="4.2.1.8"/>
    </reaction>
</comment>
<accession>A0A7X0LM06</accession>
<dbReference type="GO" id="GO:0008198">
    <property type="term" value="F:ferrous iron binding"/>
    <property type="evidence" value="ECO:0007669"/>
    <property type="project" value="TreeGrafter"/>
</dbReference>
<proteinExistence type="inferred from homology"/>
<keyword evidence="6 9" id="KW-0408">Iron</keyword>
<dbReference type="NCBIfam" id="NF003027">
    <property type="entry name" value="PRK03906.1"/>
    <property type="match status" value="2"/>
</dbReference>
<dbReference type="UniPathway" id="UPA00246"/>
<dbReference type="AlphaFoldDB" id="A0A7X0LM06"/>
<dbReference type="SUPFAM" id="SSF51658">
    <property type="entry name" value="Xylose isomerase-like"/>
    <property type="match status" value="1"/>
</dbReference>
<dbReference type="HAMAP" id="MF_00106">
    <property type="entry name" value="UxuA"/>
    <property type="match status" value="1"/>
</dbReference>
<dbReference type="Gene3D" id="3.20.20.150">
    <property type="entry name" value="Divalent-metal-dependent TIM barrel enzymes"/>
    <property type="match status" value="1"/>
</dbReference>
<comment type="cofactor">
    <cofactor evidence="9">
        <name>Fe(2+)</name>
        <dbReference type="ChEBI" id="CHEBI:29033"/>
    </cofactor>
    <cofactor evidence="9">
        <name>Mn(2+)</name>
        <dbReference type="ChEBI" id="CHEBI:29035"/>
    </cofactor>
</comment>
<comment type="pathway">
    <text evidence="3 9">Carbohydrate metabolism; pentose and glucuronate interconversion.</text>
</comment>
<evidence type="ECO:0000256" key="4">
    <source>
        <dbReference type="ARBA" id="ARBA00007389"/>
    </source>
</evidence>
<comment type="similarity">
    <text evidence="4 9">Belongs to the mannonate dehydratase family.</text>
</comment>
<reference evidence="10 11" key="1">
    <citation type="submission" date="2020-08" db="EMBL/GenBank/DDBJ databases">
        <title>Genomic Encyclopedia of Type Strains, Phase IV (KMG-IV): sequencing the most valuable type-strain genomes for metagenomic binning, comparative biology and taxonomic classification.</title>
        <authorList>
            <person name="Goeker M."/>
        </authorList>
    </citation>
    <scope>NUCLEOTIDE SEQUENCE [LARGE SCALE GENOMIC DNA]</scope>
    <source>
        <strain evidence="10 11">DSM 103725</strain>
    </source>
</reference>
<evidence type="ECO:0000256" key="2">
    <source>
        <dbReference type="ARBA" id="ARBA00002713"/>
    </source>
</evidence>
<dbReference type="Proteomes" id="UP000541810">
    <property type="component" value="Unassembled WGS sequence"/>
</dbReference>
<keyword evidence="11" id="KW-1185">Reference proteome</keyword>
<protein>
    <recommendedName>
        <fullName evidence="5 9">Mannonate dehydratase</fullName>
        <ecNumber evidence="5 9">4.2.1.8</ecNumber>
    </recommendedName>
    <alternativeName>
        <fullName evidence="9">D-mannonate hydro-lyase</fullName>
    </alternativeName>
</protein>
<dbReference type="InterPro" id="IPR004628">
    <property type="entry name" value="Man_deHydtase"/>
</dbReference>
<evidence type="ECO:0000313" key="10">
    <source>
        <dbReference type="EMBL" id="MBB6430518.1"/>
    </source>
</evidence>
<dbReference type="PIRSF" id="PIRSF016049">
    <property type="entry name" value="Man_dehyd"/>
    <property type="match status" value="1"/>
</dbReference>
<evidence type="ECO:0000256" key="3">
    <source>
        <dbReference type="ARBA" id="ARBA00004892"/>
    </source>
</evidence>
<dbReference type="GO" id="GO:0042840">
    <property type="term" value="P:D-glucuronate catabolic process"/>
    <property type="evidence" value="ECO:0007669"/>
    <property type="project" value="TreeGrafter"/>
</dbReference>
<dbReference type="PANTHER" id="PTHR30387:SF2">
    <property type="entry name" value="MANNONATE DEHYDRATASE"/>
    <property type="match status" value="1"/>
</dbReference>
<comment type="function">
    <text evidence="2 9">Catalyzes the dehydration of D-mannonate.</text>
</comment>
<name>A0A7X0LM06_9BACT</name>
<evidence type="ECO:0000256" key="9">
    <source>
        <dbReference type="HAMAP-Rule" id="MF_00106"/>
    </source>
</evidence>
<dbReference type="PANTHER" id="PTHR30387">
    <property type="entry name" value="MANNONATE DEHYDRATASE"/>
    <property type="match status" value="1"/>
</dbReference>
<evidence type="ECO:0000256" key="8">
    <source>
        <dbReference type="ARBA" id="ARBA00023239"/>
    </source>
</evidence>
<dbReference type="EMBL" id="JACHGY010000001">
    <property type="protein sequence ID" value="MBB6430518.1"/>
    <property type="molecule type" value="Genomic_DNA"/>
</dbReference>
<evidence type="ECO:0000256" key="1">
    <source>
        <dbReference type="ARBA" id="ARBA00001794"/>
    </source>
</evidence>
<dbReference type="EC" id="4.2.1.8" evidence="5 9"/>
<dbReference type="GO" id="GO:0030145">
    <property type="term" value="F:manganese ion binding"/>
    <property type="evidence" value="ECO:0007669"/>
    <property type="project" value="TreeGrafter"/>
</dbReference>
<evidence type="ECO:0000256" key="7">
    <source>
        <dbReference type="ARBA" id="ARBA00023211"/>
    </source>
</evidence>
<keyword evidence="7 9" id="KW-0464">Manganese</keyword>
<evidence type="ECO:0000313" key="11">
    <source>
        <dbReference type="Proteomes" id="UP000541810"/>
    </source>
</evidence>
<dbReference type="RefSeq" id="WP_184678030.1">
    <property type="nucleotide sequence ID" value="NZ_JACHGY010000001.1"/>
</dbReference>
<evidence type="ECO:0000256" key="5">
    <source>
        <dbReference type="ARBA" id="ARBA00012927"/>
    </source>
</evidence>
<gene>
    <name evidence="9" type="primary">uxuA</name>
    <name evidence="10" type="ORF">HNQ40_002324</name>
</gene>
<sequence length="352" mass="39321">MKMTMRWFGTDDPVPLSKIRQIPGVTGIVSAIYDVEVGDVWPFEKIAALRQIINQEGLELDVIESISVHEDIKLGLPTRDDYIDAYCESIRNVGKAGIPTLCYNFMPVFDWTRTNLQHTLADGSHALSFCYEELNDIDLDAEGAANLPGWSTVYTPERFKELIEQFRALGTDTLWNNLTYFLERVVPVAEEAGVKMAIHPDDPPWSILGLPRIVTGEAAYERITRVVDSPSNGITVCTGSLGASLSNDLPQIVSKFGKRNRINFVHMRNVAVTGNKQFHEAPHLSRLGTVDMYAVMKALVATGYDGPLRPDHGRMIWGEEGRPGYGLFDRSLGLMYLQGLMEAAKSQRNSQW</sequence>
<dbReference type="NCBIfam" id="TIGR00695">
    <property type="entry name" value="uxuA"/>
    <property type="match status" value="1"/>
</dbReference>
<dbReference type="InterPro" id="IPR036237">
    <property type="entry name" value="Xyl_isomerase-like_sf"/>
</dbReference>
<dbReference type="Pfam" id="PF03786">
    <property type="entry name" value="UxuA"/>
    <property type="match status" value="1"/>
</dbReference>
<dbReference type="GO" id="GO:0008927">
    <property type="term" value="F:mannonate dehydratase activity"/>
    <property type="evidence" value="ECO:0007669"/>
    <property type="project" value="UniProtKB-UniRule"/>
</dbReference>
<keyword evidence="8 9" id="KW-0456">Lyase</keyword>
<organism evidence="10 11">
    <name type="scientific">Algisphaera agarilytica</name>
    <dbReference type="NCBI Taxonomy" id="1385975"/>
    <lineage>
        <taxon>Bacteria</taxon>
        <taxon>Pseudomonadati</taxon>
        <taxon>Planctomycetota</taxon>
        <taxon>Phycisphaerae</taxon>
        <taxon>Phycisphaerales</taxon>
        <taxon>Phycisphaeraceae</taxon>
        <taxon>Algisphaera</taxon>
    </lineage>
</organism>
<comment type="caution">
    <text evidence="10">The sequence shown here is derived from an EMBL/GenBank/DDBJ whole genome shotgun (WGS) entry which is preliminary data.</text>
</comment>
<evidence type="ECO:0000256" key="6">
    <source>
        <dbReference type="ARBA" id="ARBA00023004"/>
    </source>
</evidence>